<gene>
    <name evidence="3" type="ORF">PYX00_001433</name>
</gene>
<dbReference type="Gene3D" id="2.40.50.140">
    <property type="entry name" value="Nucleic acid-binding proteins"/>
    <property type="match status" value="1"/>
</dbReference>
<dbReference type="EMBL" id="JARGDH010000001">
    <property type="protein sequence ID" value="KAL0280005.1"/>
    <property type="molecule type" value="Genomic_DNA"/>
</dbReference>
<evidence type="ECO:0000313" key="3">
    <source>
        <dbReference type="EMBL" id="KAL0280005.1"/>
    </source>
</evidence>
<feature type="domain" description="Tower" evidence="2">
    <location>
        <begin position="1"/>
        <end position="42"/>
    </location>
</feature>
<dbReference type="InterPro" id="IPR015205">
    <property type="entry name" value="Tower_dom"/>
</dbReference>
<dbReference type="Pfam" id="PF09121">
    <property type="entry name" value="Tower"/>
    <property type="match status" value="1"/>
</dbReference>
<evidence type="ECO:0000259" key="2">
    <source>
        <dbReference type="SMART" id="SM01341"/>
    </source>
</evidence>
<dbReference type="PANTHER" id="PTHR11289">
    <property type="entry name" value="BREAST CANCER TYPE 2 SUSCEPTIBILITY PROTEIN BRCA2"/>
    <property type="match status" value="1"/>
</dbReference>
<reference evidence="3" key="1">
    <citation type="journal article" date="2024" name="Gigascience">
        <title>Chromosome-level genome of the poultry shaft louse Menopon gallinae provides insight into the host-switching and adaptive evolution of parasitic lice.</title>
        <authorList>
            <person name="Xu Y."/>
            <person name="Ma L."/>
            <person name="Liu S."/>
            <person name="Liang Y."/>
            <person name="Liu Q."/>
            <person name="He Z."/>
            <person name="Tian L."/>
            <person name="Duan Y."/>
            <person name="Cai W."/>
            <person name="Li H."/>
            <person name="Song F."/>
        </authorList>
    </citation>
    <scope>NUCLEOTIDE SEQUENCE</scope>
    <source>
        <strain evidence="3">Cailab_2023a</strain>
    </source>
</reference>
<accession>A0AAW2ICT4</accession>
<dbReference type="GO" id="GO:0006355">
    <property type="term" value="P:regulation of DNA-templated transcription"/>
    <property type="evidence" value="ECO:0007669"/>
    <property type="project" value="TreeGrafter"/>
</dbReference>
<dbReference type="InterPro" id="IPR015525">
    <property type="entry name" value="BRCA2"/>
</dbReference>
<dbReference type="Pfam" id="PF09104">
    <property type="entry name" value="BRCA-2_OB3"/>
    <property type="match status" value="1"/>
</dbReference>
<organism evidence="3">
    <name type="scientific">Menopon gallinae</name>
    <name type="common">poultry shaft louse</name>
    <dbReference type="NCBI Taxonomy" id="328185"/>
    <lineage>
        <taxon>Eukaryota</taxon>
        <taxon>Metazoa</taxon>
        <taxon>Ecdysozoa</taxon>
        <taxon>Arthropoda</taxon>
        <taxon>Hexapoda</taxon>
        <taxon>Insecta</taxon>
        <taxon>Pterygota</taxon>
        <taxon>Neoptera</taxon>
        <taxon>Paraneoptera</taxon>
        <taxon>Psocodea</taxon>
        <taxon>Troctomorpha</taxon>
        <taxon>Phthiraptera</taxon>
        <taxon>Amblycera</taxon>
        <taxon>Menoponidae</taxon>
        <taxon>Menopon</taxon>
    </lineage>
</organism>
<dbReference type="PANTHER" id="PTHR11289:SF0">
    <property type="entry name" value="BREAST CANCER TYPE 2 SUSCEPTIBILITY PROTEIN"/>
    <property type="match status" value="1"/>
</dbReference>
<protein>
    <recommendedName>
        <fullName evidence="2">Tower domain-containing protein</fullName>
    </recommendedName>
</protein>
<dbReference type="AlphaFoldDB" id="A0AAW2ICT4"/>
<dbReference type="InterPro" id="IPR012340">
    <property type="entry name" value="NA-bd_OB-fold"/>
</dbReference>
<dbReference type="SUPFAM" id="SSF50249">
    <property type="entry name" value="Nucleic acid-binding proteins"/>
    <property type="match status" value="2"/>
</dbReference>
<name>A0AAW2ICT4_9NEOP</name>
<dbReference type="GO" id="GO:0005634">
    <property type="term" value="C:nucleus"/>
    <property type="evidence" value="ECO:0007669"/>
    <property type="project" value="TreeGrafter"/>
</dbReference>
<feature type="region of interest" description="Disordered" evidence="1">
    <location>
        <begin position="348"/>
        <end position="368"/>
    </location>
</feature>
<dbReference type="SMART" id="SM01341">
    <property type="entry name" value="Tower"/>
    <property type="match status" value="1"/>
</dbReference>
<evidence type="ECO:0000256" key="1">
    <source>
        <dbReference type="SAM" id="MobiDB-lite"/>
    </source>
</evidence>
<feature type="region of interest" description="Disordered" evidence="1">
    <location>
        <begin position="1"/>
        <end position="20"/>
    </location>
</feature>
<dbReference type="SUPFAM" id="SSF81878">
    <property type="entry name" value="BRCA2 tower domain"/>
    <property type="match status" value="1"/>
</dbReference>
<dbReference type="InterPro" id="IPR015188">
    <property type="entry name" value="BRCA2_OB_3"/>
</dbReference>
<comment type="caution">
    <text evidence="3">The sequence shown here is derived from an EMBL/GenBank/DDBJ whole genome shotgun (WGS) entry which is preliminary data.</text>
</comment>
<feature type="compositionally biased region" description="Low complexity" evidence="1">
    <location>
        <begin position="350"/>
        <end position="361"/>
    </location>
</feature>
<sequence>MEKKPDGTNVTRNSRMEDRAVAAYQRQQETAIEKIYQKARDEMENQSKDNEKVAKNVSLSNISKISDPEELLKLYERCPDPSAFQSLLTREQQENLIDYQHRRHEIKNKELMDMVQERIKAEKMNARKVSQFLRFKIVDLNKPDYGSPAVFTVWNSTEDVSRLLSEGKAVSVFNVTPGNYRFHKPLQLNTTRQTQYRELSRTVEYPARKVTRLNELAFDCEPIFSEVDIVGIVVFIQESCSGSRTSQTVFLADLDFNFVGIVFWGSCKDYGWENVLTVSSIVACSNLQYVRKRNSIPVVYVNDSSVFTENPKLSYLKDEIKALKSSLTDDKVFISKCEEEIQLRLEDQKNNSNVSRNSNDSGQSLQSSLKPKYINGFKTKPNASSTPFKSFSSVLDVSDQEPSPIQKRIEKLQMYGEPPPLSPLLPMDNLEKFRKQFKVPFKNKTSTDPSSK</sequence>
<dbReference type="GO" id="GO:0000724">
    <property type="term" value="P:double-strand break repair via homologous recombination"/>
    <property type="evidence" value="ECO:0007669"/>
    <property type="project" value="InterPro"/>
</dbReference>
<proteinExistence type="predicted"/>
<dbReference type="Gene3D" id="6.10.70.10">
    <property type="match status" value="1"/>
</dbReference>